<dbReference type="GO" id="GO:0045892">
    <property type="term" value="P:negative regulation of DNA-templated transcription"/>
    <property type="evidence" value="ECO:0007669"/>
    <property type="project" value="InterPro"/>
</dbReference>
<comment type="caution">
    <text evidence="7">The sequence shown here is derived from an EMBL/GenBank/DDBJ whole genome shotgun (WGS) entry which is preliminary data.</text>
</comment>
<dbReference type="InterPro" id="IPR023772">
    <property type="entry name" value="DNA-bd_HTH_TetR-type_CS"/>
</dbReference>
<evidence type="ECO:0000256" key="4">
    <source>
        <dbReference type="ARBA" id="ARBA00023163"/>
    </source>
</evidence>
<dbReference type="OrthoDB" id="4540879at2"/>
<dbReference type="Pfam" id="PF02909">
    <property type="entry name" value="TetR_C_1"/>
    <property type="match status" value="1"/>
</dbReference>
<reference evidence="7 8" key="1">
    <citation type="submission" date="2018-03" db="EMBL/GenBank/DDBJ databases">
        <title>Genomic Encyclopedia of Archaeal and Bacterial Type Strains, Phase II (KMG-II): from individual species to whole genera.</title>
        <authorList>
            <person name="Goeker M."/>
        </authorList>
    </citation>
    <scope>NUCLEOTIDE SEQUENCE [LARGE SCALE GENOMIC DNA]</scope>
    <source>
        <strain evidence="7 8">DSM 45312</strain>
    </source>
</reference>
<dbReference type="PRINTS" id="PR00400">
    <property type="entry name" value="TETREPRESSOR"/>
</dbReference>
<protein>
    <submittedName>
        <fullName evidence="7">TetR family transcriptional regulator</fullName>
    </submittedName>
</protein>
<dbReference type="PRINTS" id="PR00455">
    <property type="entry name" value="HTHTETR"/>
</dbReference>
<dbReference type="InterPro" id="IPR001647">
    <property type="entry name" value="HTH_TetR"/>
</dbReference>
<dbReference type="GO" id="GO:0003700">
    <property type="term" value="F:DNA-binding transcription factor activity"/>
    <property type="evidence" value="ECO:0007669"/>
    <property type="project" value="TreeGrafter"/>
</dbReference>
<dbReference type="PANTHER" id="PTHR30055">
    <property type="entry name" value="HTH-TYPE TRANSCRIPTIONAL REGULATOR RUTR"/>
    <property type="match status" value="1"/>
</dbReference>
<dbReference type="InterPro" id="IPR036271">
    <property type="entry name" value="Tet_transcr_reg_TetR-rel_C_sf"/>
</dbReference>
<organism evidence="7 8">
    <name type="scientific">Murinocardiopsis flavida</name>
    <dbReference type="NCBI Taxonomy" id="645275"/>
    <lineage>
        <taxon>Bacteria</taxon>
        <taxon>Bacillati</taxon>
        <taxon>Actinomycetota</taxon>
        <taxon>Actinomycetes</taxon>
        <taxon>Streptosporangiales</taxon>
        <taxon>Nocardiopsidaceae</taxon>
        <taxon>Murinocardiopsis</taxon>
    </lineage>
</organism>
<proteinExistence type="predicted"/>
<evidence type="ECO:0000256" key="5">
    <source>
        <dbReference type="PROSITE-ProRule" id="PRU00335"/>
    </source>
</evidence>
<dbReference type="RefSeq" id="WP_106586545.1">
    <property type="nucleotide sequence ID" value="NZ_PYGA01000031.1"/>
</dbReference>
<keyword evidence="2" id="KW-0805">Transcription regulation</keyword>
<dbReference type="PROSITE" id="PS50977">
    <property type="entry name" value="HTH_TETR_2"/>
    <property type="match status" value="1"/>
</dbReference>
<feature type="DNA-binding region" description="H-T-H motif" evidence="5">
    <location>
        <begin position="25"/>
        <end position="44"/>
    </location>
</feature>
<name>A0A2P8CRB6_9ACTN</name>
<dbReference type="Pfam" id="PF00440">
    <property type="entry name" value="TetR_N"/>
    <property type="match status" value="1"/>
</dbReference>
<evidence type="ECO:0000313" key="7">
    <source>
        <dbReference type="EMBL" id="PSK87492.1"/>
    </source>
</evidence>
<accession>A0A2P8CRB6</accession>
<sequence length="226" mass="24945">MRLDRERVVRTALRQLDAHGLDGLTLRGIARELDVQAPALYWHFKSKAELLDEMATTMLRDLLAAEEPSAVASWQETLTGSARGLRRMMLAHRDGAKVFSGTHLTDGSIYASQEANLRRLTEAGLALSDAMQGFHAVYSYTVGFAIEEQAVHPRPGRRDERYDPERRDARFKDADLPLAKAAGRVMFTDFDTRFESGLRLIIAGIEHTAGSSPRDGAGGEPPVDAP</sequence>
<dbReference type="GO" id="GO:0000976">
    <property type="term" value="F:transcription cis-regulatory region binding"/>
    <property type="evidence" value="ECO:0007669"/>
    <property type="project" value="TreeGrafter"/>
</dbReference>
<dbReference type="InterPro" id="IPR009057">
    <property type="entry name" value="Homeodomain-like_sf"/>
</dbReference>
<dbReference type="Gene3D" id="1.10.357.10">
    <property type="entry name" value="Tetracycline Repressor, domain 2"/>
    <property type="match status" value="1"/>
</dbReference>
<dbReference type="InterPro" id="IPR003012">
    <property type="entry name" value="Tet_transcr_reg_TetR"/>
</dbReference>
<keyword evidence="1" id="KW-0678">Repressor</keyword>
<evidence type="ECO:0000256" key="1">
    <source>
        <dbReference type="ARBA" id="ARBA00022491"/>
    </source>
</evidence>
<dbReference type="PROSITE" id="PS01081">
    <property type="entry name" value="HTH_TETR_1"/>
    <property type="match status" value="1"/>
</dbReference>
<evidence type="ECO:0000259" key="6">
    <source>
        <dbReference type="PROSITE" id="PS50977"/>
    </source>
</evidence>
<keyword evidence="3 5" id="KW-0238">DNA-binding</keyword>
<dbReference type="Gene3D" id="1.10.10.60">
    <property type="entry name" value="Homeodomain-like"/>
    <property type="match status" value="1"/>
</dbReference>
<dbReference type="EMBL" id="PYGA01000031">
    <property type="protein sequence ID" value="PSK87492.1"/>
    <property type="molecule type" value="Genomic_DNA"/>
</dbReference>
<evidence type="ECO:0000256" key="3">
    <source>
        <dbReference type="ARBA" id="ARBA00023125"/>
    </source>
</evidence>
<dbReference type="PANTHER" id="PTHR30055:SF151">
    <property type="entry name" value="TRANSCRIPTIONAL REGULATORY PROTEIN"/>
    <property type="match status" value="1"/>
</dbReference>
<dbReference type="InterPro" id="IPR004111">
    <property type="entry name" value="Repressor_TetR_C"/>
</dbReference>
<evidence type="ECO:0000313" key="8">
    <source>
        <dbReference type="Proteomes" id="UP000240542"/>
    </source>
</evidence>
<dbReference type="SUPFAM" id="SSF48498">
    <property type="entry name" value="Tetracyclin repressor-like, C-terminal domain"/>
    <property type="match status" value="1"/>
</dbReference>
<evidence type="ECO:0000256" key="2">
    <source>
        <dbReference type="ARBA" id="ARBA00023015"/>
    </source>
</evidence>
<dbReference type="Proteomes" id="UP000240542">
    <property type="component" value="Unassembled WGS sequence"/>
</dbReference>
<dbReference type="SUPFAM" id="SSF46689">
    <property type="entry name" value="Homeodomain-like"/>
    <property type="match status" value="1"/>
</dbReference>
<dbReference type="InterPro" id="IPR050109">
    <property type="entry name" value="HTH-type_TetR-like_transc_reg"/>
</dbReference>
<dbReference type="AlphaFoldDB" id="A0A2P8CRB6"/>
<keyword evidence="8" id="KW-1185">Reference proteome</keyword>
<feature type="domain" description="HTH tetR-type" evidence="6">
    <location>
        <begin position="2"/>
        <end position="62"/>
    </location>
</feature>
<keyword evidence="4" id="KW-0804">Transcription</keyword>
<gene>
    <name evidence="7" type="ORF">CLV63_13145</name>
</gene>
<dbReference type="GO" id="GO:0046677">
    <property type="term" value="P:response to antibiotic"/>
    <property type="evidence" value="ECO:0007669"/>
    <property type="project" value="InterPro"/>
</dbReference>